<dbReference type="Proteomes" id="UP000230605">
    <property type="component" value="Chromosome 6"/>
</dbReference>
<feature type="chain" id="PRO_5013592812" evidence="1">
    <location>
        <begin position="19"/>
        <end position="116"/>
    </location>
</feature>
<comment type="caution">
    <text evidence="2">The sequence shown here is derived from an EMBL/GenBank/DDBJ whole genome shotgun (WGS) entry which is preliminary data.</text>
</comment>
<feature type="signal peptide" evidence="1">
    <location>
        <begin position="1"/>
        <end position="18"/>
    </location>
</feature>
<dbReference type="AlphaFoldDB" id="A0A2G5HR53"/>
<proteinExistence type="predicted"/>
<accession>A0A2G5HR53</accession>
<keyword evidence="1" id="KW-0732">Signal</keyword>
<evidence type="ECO:0000313" key="2">
    <source>
        <dbReference type="EMBL" id="PIA95010.1"/>
    </source>
</evidence>
<name>A0A2G5HR53_CERBT</name>
<organism evidence="2 3">
    <name type="scientific">Cercospora beticola</name>
    <name type="common">Sugarbeet leaf spot fungus</name>
    <dbReference type="NCBI Taxonomy" id="122368"/>
    <lineage>
        <taxon>Eukaryota</taxon>
        <taxon>Fungi</taxon>
        <taxon>Dikarya</taxon>
        <taxon>Ascomycota</taxon>
        <taxon>Pezizomycotina</taxon>
        <taxon>Dothideomycetes</taxon>
        <taxon>Dothideomycetidae</taxon>
        <taxon>Mycosphaerellales</taxon>
        <taxon>Mycosphaerellaceae</taxon>
        <taxon>Cercospora</taxon>
    </lineage>
</organism>
<dbReference type="EMBL" id="LKMD01000104">
    <property type="protein sequence ID" value="PIA95010.1"/>
    <property type="molecule type" value="Genomic_DNA"/>
</dbReference>
<evidence type="ECO:0000313" key="3">
    <source>
        <dbReference type="Proteomes" id="UP000230605"/>
    </source>
</evidence>
<evidence type="ECO:0000256" key="1">
    <source>
        <dbReference type="SAM" id="SignalP"/>
    </source>
</evidence>
<sequence length="116" mass="12061">MPSLIIVAGIVTMAVALAARRGRVDVVVALLALHSAAARPIRPIVVDSGQTARGELELASRMRGWRLLPAGQIDVGNPVLAAKVTVTSPLPEAEFGGRHGEYGTAACVEGAREVGW</sequence>
<gene>
    <name evidence="2" type="ORF">CB0940_08131</name>
</gene>
<protein>
    <submittedName>
        <fullName evidence="2">Uncharacterized protein</fullName>
    </submittedName>
</protein>
<reference evidence="2 3" key="1">
    <citation type="submission" date="2015-10" db="EMBL/GenBank/DDBJ databases">
        <title>The cercosporin biosynthetic gene cluster was horizontally transferred to several fungal lineages and shown to be expanded in Cercospora beticola based on microsynteny with recipient genomes.</title>
        <authorList>
            <person name="De Jonge R."/>
            <person name="Ebert M.K."/>
            <person name="Suttle J.C."/>
            <person name="Jurick Ii W.M."/>
            <person name="Secor G.A."/>
            <person name="Thomma B.P."/>
            <person name="Van De Peer Y."/>
            <person name="Bolton M.D."/>
        </authorList>
    </citation>
    <scope>NUCLEOTIDE SEQUENCE [LARGE SCALE GENOMIC DNA]</scope>
    <source>
        <strain evidence="2 3">09-40</strain>
    </source>
</reference>